<dbReference type="PROSITE" id="PS50011">
    <property type="entry name" value="PROTEIN_KINASE_DOM"/>
    <property type="match status" value="1"/>
</dbReference>
<dbReference type="Pfam" id="PF00069">
    <property type="entry name" value="Pkinase"/>
    <property type="match status" value="1"/>
</dbReference>
<dbReference type="InterPro" id="IPR024788">
    <property type="entry name" value="Malectin-like_Carb-bd_dom"/>
</dbReference>
<feature type="transmembrane region" description="Helical" evidence="3">
    <location>
        <begin position="311"/>
        <end position="333"/>
    </location>
</feature>
<dbReference type="SUPFAM" id="SSF56112">
    <property type="entry name" value="Protein kinase-like (PK-like)"/>
    <property type="match status" value="1"/>
</dbReference>
<dbReference type="EMBL" id="CP136897">
    <property type="protein sequence ID" value="WOL15592.1"/>
    <property type="molecule type" value="Genomic_DNA"/>
</dbReference>
<dbReference type="GO" id="GO:0005524">
    <property type="term" value="F:ATP binding"/>
    <property type="evidence" value="ECO:0007669"/>
    <property type="project" value="InterPro"/>
</dbReference>
<dbReference type="Gene3D" id="3.80.10.10">
    <property type="entry name" value="Ribonuclease Inhibitor"/>
    <property type="match status" value="1"/>
</dbReference>
<dbReference type="SUPFAM" id="SSF52058">
    <property type="entry name" value="L domain-like"/>
    <property type="match status" value="1"/>
</dbReference>
<feature type="transmembrane region" description="Helical" evidence="3">
    <location>
        <begin position="471"/>
        <end position="487"/>
    </location>
</feature>
<keyword evidence="3" id="KW-1133">Transmembrane helix</keyword>
<dbReference type="Pfam" id="PF12819">
    <property type="entry name" value="Malectin_like"/>
    <property type="match status" value="1"/>
</dbReference>
<dbReference type="Gene3D" id="1.10.510.10">
    <property type="entry name" value="Transferase(Phosphotransferase) domain 1"/>
    <property type="match status" value="1"/>
</dbReference>
<protein>
    <recommendedName>
        <fullName evidence="4">Protein kinase domain-containing protein</fullName>
    </recommendedName>
</protein>
<dbReference type="GO" id="GO:0004672">
    <property type="term" value="F:protein kinase activity"/>
    <property type="evidence" value="ECO:0007669"/>
    <property type="project" value="InterPro"/>
</dbReference>
<dbReference type="InterPro" id="IPR011009">
    <property type="entry name" value="Kinase-like_dom_sf"/>
</dbReference>
<name>A0AAQ3KXX2_9LILI</name>
<comment type="subcellular location">
    <subcellularLocation>
        <location evidence="1">Membrane</location>
        <topology evidence="1">Single-pass membrane protein</topology>
    </subcellularLocation>
</comment>
<evidence type="ECO:0000256" key="3">
    <source>
        <dbReference type="SAM" id="Phobius"/>
    </source>
</evidence>
<reference evidence="5 6" key="1">
    <citation type="submission" date="2023-10" db="EMBL/GenBank/DDBJ databases">
        <title>Chromosome-scale genome assembly provides insights into flower coloration mechanisms of Canna indica.</title>
        <authorList>
            <person name="Li C."/>
        </authorList>
    </citation>
    <scope>NUCLEOTIDE SEQUENCE [LARGE SCALE GENOMIC DNA]</scope>
    <source>
        <tissue evidence="5">Flower</tissue>
    </source>
</reference>
<evidence type="ECO:0000256" key="1">
    <source>
        <dbReference type="ARBA" id="ARBA00004167"/>
    </source>
</evidence>
<dbReference type="Gene3D" id="3.30.200.20">
    <property type="entry name" value="Phosphorylase Kinase, domain 1"/>
    <property type="match status" value="1"/>
</dbReference>
<evidence type="ECO:0000313" key="6">
    <source>
        <dbReference type="Proteomes" id="UP001327560"/>
    </source>
</evidence>
<dbReference type="InterPro" id="IPR032675">
    <property type="entry name" value="LRR_dom_sf"/>
</dbReference>
<dbReference type="PANTHER" id="PTHR45631:SF204">
    <property type="entry name" value="OS01G0810800 PROTEIN"/>
    <property type="match status" value="1"/>
</dbReference>
<feature type="compositionally biased region" description="Basic and acidic residues" evidence="2">
    <location>
        <begin position="350"/>
        <end position="367"/>
    </location>
</feature>
<feature type="region of interest" description="Disordered" evidence="2">
    <location>
        <begin position="340"/>
        <end position="367"/>
    </location>
</feature>
<keyword evidence="3" id="KW-0472">Membrane</keyword>
<evidence type="ECO:0000256" key="2">
    <source>
        <dbReference type="SAM" id="MobiDB-lite"/>
    </source>
</evidence>
<dbReference type="InterPro" id="IPR000719">
    <property type="entry name" value="Prot_kinase_dom"/>
</dbReference>
<dbReference type="AlphaFoldDB" id="A0AAQ3KXX2"/>
<evidence type="ECO:0000313" key="5">
    <source>
        <dbReference type="EMBL" id="WOL15592.1"/>
    </source>
</evidence>
<keyword evidence="3" id="KW-0812">Transmembrane</keyword>
<organism evidence="5 6">
    <name type="scientific">Canna indica</name>
    <name type="common">Indian-shot</name>
    <dbReference type="NCBI Taxonomy" id="4628"/>
    <lineage>
        <taxon>Eukaryota</taxon>
        <taxon>Viridiplantae</taxon>
        <taxon>Streptophyta</taxon>
        <taxon>Embryophyta</taxon>
        <taxon>Tracheophyta</taxon>
        <taxon>Spermatophyta</taxon>
        <taxon>Magnoliopsida</taxon>
        <taxon>Liliopsida</taxon>
        <taxon>Zingiberales</taxon>
        <taxon>Cannaceae</taxon>
        <taxon>Canna</taxon>
    </lineage>
</organism>
<evidence type="ECO:0000259" key="4">
    <source>
        <dbReference type="PROSITE" id="PS50011"/>
    </source>
</evidence>
<dbReference type="PANTHER" id="PTHR45631">
    <property type="entry name" value="OS07G0107800 PROTEIN-RELATED"/>
    <property type="match status" value="1"/>
</dbReference>
<gene>
    <name evidence="5" type="ORF">Cni_G24373</name>
</gene>
<feature type="domain" description="Protein kinase" evidence="4">
    <location>
        <begin position="365"/>
        <end position="626"/>
    </location>
</feature>
<proteinExistence type="predicted"/>
<keyword evidence="6" id="KW-1185">Reference proteome</keyword>
<dbReference type="GO" id="GO:0016020">
    <property type="term" value="C:membrane"/>
    <property type="evidence" value="ECO:0007669"/>
    <property type="project" value="UniProtKB-SubCell"/>
</dbReference>
<accession>A0AAQ3KXX2</accession>
<sequence length="666" mass="75268">MEGQMEAPLLTDVDDGQNDLDAALRSLERFLYRVQLLGKGPYKFFPIDSDENLNLLADEYPTDPFDRIWWGSTWWTWANVTTNSTVRSLPVDIDQLRAPSAVMETAVIPANGSTMSFYWDFADSGFRNNVFYAYLHFAELVALSPNQSRAFSIFLNGKPWCENFSPSYLQADYVYSDYPVPGNDTYYWEFTSNTTSTLPPILNAREVYSVMFLPNVLTATRDVDAINTIKAEYKVKKPWTGDPCSPIKYKWDGLDCNYDPEPPSIIAVDLSYNNLTGTIPDALGNLSSLKVLFDNPCKDCDMHKKKVKHTILIPSVLGGVLLLSVFAFVVWWIRKRRQQGPVPHTPVGSNKEDCPPHNEDHPSPIDEHHPFVESHFGQIQKPEDYPIKVDSMQFTYTQLAQNLTKARHRNLVKLVGYCIDDKHLALVYEYMPHGSLQAHLKDFYVIFCNTVASFGSNILKIFHALQFLSKIIVYILMISAISIFLLGKDLEAKLVDFGLSKVFSYDETHVSTNMVVGTPGYVDPEYHNTCQLTEKNDVFSFGVVLLELLTGQPPIVPGSSMPHIIQRVSSRLVHGNIDEVVDQRLEGDFDANSAWKLAELAKKCTEQRGTQRPTMTEVVAELKDCLELEVTRLNRENRCKEEFDTRGSSAFKIGGSTAEPIGPFAR</sequence>
<dbReference type="Proteomes" id="UP001327560">
    <property type="component" value="Chromosome 8"/>
</dbReference>